<dbReference type="AlphaFoldDB" id="A0A7J8DB04"/>
<dbReference type="Pfam" id="PF00538">
    <property type="entry name" value="Linker_histone"/>
    <property type="match status" value="1"/>
</dbReference>
<feature type="compositionally biased region" description="Low complexity" evidence="9">
    <location>
        <begin position="1"/>
        <end position="25"/>
    </location>
</feature>
<dbReference type="GO" id="GO:0000786">
    <property type="term" value="C:nucleosome"/>
    <property type="evidence" value="ECO:0007669"/>
    <property type="project" value="InterPro"/>
</dbReference>
<name>A0A7J8DB04_MOLMO</name>
<dbReference type="PROSITE" id="PS51504">
    <property type="entry name" value="H15"/>
    <property type="match status" value="1"/>
</dbReference>
<evidence type="ECO:0000256" key="8">
    <source>
        <dbReference type="ARBA" id="ARBA00080360"/>
    </source>
</evidence>
<comment type="caution">
    <text evidence="11">The sequence shown here is derived from an EMBL/GenBank/DDBJ whole genome shotgun (WGS) entry which is preliminary data.</text>
</comment>
<keyword evidence="3" id="KW-0539">Nucleus</keyword>
<keyword evidence="12" id="KW-1185">Reference proteome</keyword>
<dbReference type="Proteomes" id="UP000550707">
    <property type="component" value="Unassembled WGS sequence"/>
</dbReference>
<dbReference type="FunCoup" id="A0A7J8DB04">
    <property type="interactions" value="25"/>
</dbReference>
<evidence type="ECO:0000256" key="3">
    <source>
        <dbReference type="ARBA" id="ARBA00023242"/>
    </source>
</evidence>
<dbReference type="Gene3D" id="1.10.10.10">
    <property type="entry name" value="Winged helix-like DNA-binding domain superfamily/Winged helix DNA-binding domain"/>
    <property type="match status" value="1"/>
</dbReference>
<evidence type="ECO:0000256" key="5">
    <source>
        <dbReference type="ARBA" id="ARBA00073462"/>
    </source>
</evidence>
<keyword evidence="1" id="KW-0158">Chromosome</keyword>
<organism evidence="11 12">
    <name type="scientific">Molossus molossus</name>
    <name type="common">Pallas' mastiff bat</name>
    <name type="synonym">Vespertilio molossus</name>
    <dbReference type="NCBI Taxonomy" id="27622"/>
    <lineage>
        <taxon>Eukaryota</taxon>
        <taxon>Metazoa</taxon>
        <taxon>Chordata</taxon>
        <taxon>Craniata</taxon>
        <taxon>Vertebrata</taxon>
        <taxon>Euteleostomi</taxon>
        <taxon>Mammalia</taxon>
        <taxon>Eutheria</taxon>
        <taxon>Laurasiatheria</taxon>
        <taxon>Chiroptera</taxon>
        <taxon>Yangochiroptera</taxon>
        <taxon>Molossidae</taxon>
        <taxon>Molossus</taxon>
    </lineage>
</organism>
<evidence type="ECO:0000256" key="9">
    <source>
        <dbReference type="SAM" id="MobiDB-lite"/>
    </source>
</evidence>
<dbReference type="SUPFAM" id="SSF46785">
    <property type="entry name" value="Winged helix' DNA-binding domain"/>
    <property type="match status" value="1"/>
</dbReference>
<feature type="region of interest" description="Disordered" evidence="9">
    <location>
        <begin position="1"/>
        <end position="42"/>
    </location>
</feature>
<evidence type="ECO:0000256" key="4">
    <source>
        <dbReference type="ARBA" id="ARBA00056213"/>
    </source>
</evidence>
<dbReference type="InterPro" id="IPR005818">
    <property type="entry name" value="Histone_H1/H5_H15"/>
</dbReference>
<feature type="domain" description="H15" evidence="10">
    <location>
        <begin position="45"/>
        <end position="123"/>
    </location>
</feature>
<dbReference type="GO" id="GO:0006334">
    <property type="term" value="P:nucleosome assembly"/>
    <property type="evidence" value="ECO:0007669"/>
    <property type="project" value="InterPro"/>
</dbReference>
<evidence type="ECO:0000256" key="7">
    <source>
        <dbReference type="ARBA" id="ARBA00078520"/>
    </source>
</evidence>
<evidence type="ECO:0000256" key="2">
    <source>
        <dbReference type="ARBA" id="ARBA00023125"/>
    </source>
</evidence>
<dbReference type="CDD" id="cd00073">
    <property type="entry name" value="H15"/>
    <property type="match status" value="1"/>
</dbReference>
<feature type="region of interest" description="Disordered" evidence="9">
    <location>
        <begin position="116"/>
        <end position="307"/>
    </location>
</feature>
<dbReference type="SMART" id="SM00526">
    <property type="entry name" value="H15"/>
    <property type="match status" value="1"/>
</dbReference>
<feature type="compositionally biased region" description="Basic and acidic residues" evidence="9">
    <location>
        <begin position="142"/>
        <end position="164"/>
    </location>
</feature>
<feature type="compositionally biased region" description="Polar residues" evidence="9">
    <location>
        <begin position="211"/>
        <end position="222"/>
    </location>
</feature>
<dbReference type="EMBL" id="JACASF010000018">
    <property type="protein sequence ID" value="KAF6420414.1"/>
    <property type="molecule type" value="Genomic_DNA"/>
</dbReference>
<dbReference type="FunFam" id="1.10.10.10:FF:000393">
    <property type="entry name" value="Oocyte-specific H1 histone"/>
    <property type="match status" value="1"/>
</dbReference>
<dbReference type="GO" id="GO:0005634">
    <property type="term" value="C:nucleus"/>
    <property type="evidence" value="ECO:0007669"/>
    <property type="project" value="UniProtKB-ARBA"/>
</dbReference>
<dbReference type="OrthoDB" id="1110759at2759"/>
<dbReference type="InterPro" id="IPR036390">
    <property type="entry name" value="WH_DNA-bd_sf"/>
</dbReference>
<gene>
    <name evidence="11" type="ORF">HJG59_006106</name>
</gene>
<dbReference type="InParanoid" id="A0A7J8DB04"/>
<evidence type="ECO:0000256" key="1">
    <source>
        <dbReference type="ARBA" id="ARBA00022454"/>
    </source>
</evidence>
<reference evidence="11 12" key="1">
    <citation type="journal article" date="2020" name="Nature">
        <title>Six reference-quality genomes reveal evolution of bat adaptations.</title>
        <authorList>
            <person name="Jebb D."/>
            <person name="Huang Z."/>
            <person name="Pippel M."/>
            <person name="Hughes G.M."/>
            <person name="Lavrichenko K."/>
            <person name="Devanna P."/>
            <person name="Winkler S."/>
            <person name="Jermiin L.S."/>
            <person name="Skirmuntt E.C."/>
            <person name="Katzourakis A."/>
            <person name="Burkitt-Gray L."/>
            <person name="Ray D.A."/>
            <person name="Sullivan K.A.M."/>
            <person name="Roscito J.G."/>
            <person name="Kirilenko B.M."/>
            <person name="Davalos L.M."/>
            <person name="Corthals A.P."/>
            <person name="Power M.L."/>
            <person name="Jones G."/>
            <person name="Ransome R.D."/>
            <person name="Dechmann D.K.N."/>
            <person name="Locatelli A.G."/>
            <person name="Puechmaille S.J."/>
            <person name="Fedrigo O."/>
            <person name="Jarvis E.D."/>
            <person name="Hiller M."/>
            <person name="Vernes S.C."/>
            <person name="Myers E.W."/>
            <person name="Teeling E.C."/>
        </authorList>
    </citation>
    <scope>NUCLEOTIDE SEQUENCE [LARGE SCALE GENOMIC DNA]</scope>
    <source>
        <strain evidence="11">MMolMol1</strain>
        <tissue evidence="11">Muscle</tissue>
    </source>
</reference>
<keyword evidence="2" id="KW-0238">DNA-binding</keyword>
<evidence type="ECO:0000256" key="6">
    <source>
        <dbReference type="ARBA" id="ARBA00078404"/>
    </source>
</evidence>
<evidence type="ECO:0000313" key="11">
    <source>
        <dbReference type="EMBL" id="KAF6420414.1"/>
    </source>
</evidence>
<comment type="function">
    <text evidence="4">May play a key role in the control of gene expression during oogenesis and early embryogenesis, presumably through the perturbation of chromatin structure. Essential for meiotic maturation of germinal vesicle-stage oocytes. The somatic type linker histone H1c is rapidly replaced by H1oo in a donor nucleus transplanted into an oocyte. The greater mobility of H1oo as compared to H1c may contribute to this rapid replacement and increased instability of the embryonic chromatin structure. The rapid replacement of H1c with H1oo may play an important role in nuclear remodeling.</text>
</comment>
<evidence type="ECO:0000259" key="10">
    <source>
        <dbReference type="PROSITE" id="PS51504"/>
    </source>
</evidence>
<sequence length="307" mass="32369">MAPGSVTSSDTLTSSASLTSMTSTSEWSGTQKPGPSHTAVQVRRRHPPVLRMVLEALQAGEQHRGTSVMAIKVYILRKYPTVDAIRLKYLLKRALDTGMQRGLLIRPINSKAKGATGSFKLVPKHKKKIQPRKTSTILASRRQGEAKEEAPKKGGQTKDGETRVGKARKAPRQPDKAAEAPSGASGPYGKSKVKGRKNSPGDAKAHKKTKAGTQSSKSTVTKGENGVVSAAKKKTGNKVPKEATAQGAREGSKAKAAAAAAPKDSGSKTVPVPLARKTEVPKDPRRPGMPTKTSSSKGTSKKAEAKS</sequence>
<proteinExistence type="predicted"/>
<feature type="compositionally biased region" description="Basic residues" evidence="9">
    <location>
        <begin position="122"/>
        <end position="131"/>
    </location>
</feature>
<protein>
    <recommendedName>
        <fullName evidence="5">Histone H1.8</fullName>
    </recommendedName>
    <alternativeName>
        <fullName evidence="8">Histone H1oo</fullName>
    </alternativeName>
    <alternativeName>
        <fullName evidence="6">Oocyte-specific histone H1</fullName>
    </alternativeName>
    <alternativeName>
        <fullName evidence="7">Oocyte-specific linker histone H1</fullName>
    </alternativeName>
</protein>
<evidence type="ECO:0000313" key="12">
    <source>
        <dbReference type="Proteomes" id="UP000550707"/>
    </source>
</evidence>
<feature type="compositionally biased region" description="Basic and acidic residues" evidence="9">
    <location>
        <begin position="276"/>
        <end position="286"/>
    </location>
</feature>
<dbReference type="GO" id="GO:0030527">
    <property type="term" value="F:structural constituent of chromatin"/>
    <property type="evidence" value="ECO:0007669"/>
    <property type="project" value="UniProtKB-ARBA"/>
</dbReference>
<accession>A0A7J8DB04</accession>
<dbReference type="GO" id="GO:0003677">
    <property type="term" value="F:DNA binding"/>
    <property type="evidence" value="ECO:0007669"/>
    <property type="project" value="UniProtKB-KW"/>
</dbReference>
<dbReference type="InterPro" id="IPR036388">
    <property type="entry name" value="WH-like_DNA-bd_sf"/>
</dbReference>